<dbReference type="Gene3D" id="3.30.450.40">
    <property type="match status" value="1"/>
</dbReference>
<comment type="caution">
    <text evidence="5">The sequence shown here is derived from an EMBL/GenBank/DDBJ whole genome shotgun (WGS) entry which is preliminary data.</text>
</comment>
<evidence type="ECO:0000259" key="4">
    <source>
        <dbReference type="SMART" id="SM01012"/>
    </source>
</evidence>
<dbReference type="Pfam" id="PF03861">
    <property type="entry name" value="ANTAR"/>
    <property type="match status" value="1"/>
</dbReference>
<reference evidence="5 6" key="1">
    <citation type="submission" date="2019-01" db="EMBL/GenBank/DDBJ databases">
        <title>Novel species of Nocardioides.</title>
        <authorList>
            <person name="Liu Q."/>
            <person name="Xin Y.-H."/>
        </authorList>
    </citation>
    <scope>NUCLEOTIDE SEQUENCE [LARGE SCALE GENOMIC DNA]</scope>
    <source>
        <strain evidence="5 6">CGMCC 4.6882</strain>
    </source>
</reference>
<gene>
    <name evidence="5" type="ORF">EUA93_09160</name>
</gene>
<dbReference type="AlphaFoldDB" id="A0A4Q2S644"/>
<feature type="region of interest" description="Disordered" evidence="3">
    <location>
        <begin position="1"/>
        <end position="44"/>
    </location>
</feature>
<dbReference type="SUPFAM" id="SSF55781">
    <property type="entry name" value="GAF domain-like"/>
    <property type="match status" value="1"/>
</dbReference>
<dbReference type="Proteomes" id="UP000294071">
    <property type="component" value="Unassembled WGS sequence"/>
</dbReference>
<dbReference type="InterPro" id="IPR003018">
    <property type="entry name" value="GAF"/>
</dbReference>
<evidence type="ECO:0000313" key="5">
    <source>
        <dbReference type="EMBL" id="RYB95839.1"/>
    </source>
</evidence>
<dbReference type="GO" id="GO:0003723">
    <property type="term" value="F:RNA binding"/>
    <property type="evidence" value="ECO:0007669"/>
    <property type="project" value="InterPro"/>
</dbReference>
<dbReference type="Pfam" id="PF13185">
    <property type="entry name" value="GAF_2"/>
    <property type="match status" value="1"/>
</dbReference>
<dbReference type="EMBL" id="SDWT01000001">
    <property type="protein sequence ID" value="RYB95839.1"/>
    <property type="molecule type" value="Genomic_DNA"/>
</dbReference>
<organism evidence="5 6">
    <name type="scientific">Nocardioides oleivorans</name>
    <dbReference type="NCBI Taxonomy" id="273676"/>
    <lineage>
        <taxon>Bacteria</taxon>
        <taxon>Bacillati</taxon>
        <taxon>Actinomycetota</taxon>
        <taxon>Actinomycetes</taxon>
        <taxon>Propionibacteriales</taxon>
        <taxon>Nocardioidaceae</taxon>
        <taxon>Nocardioides</taxon>
    </lineage>
</organism>
<evidence type="ECO:0000256" key="2">
    <source>
        <dbReference type="ARBA" id="ARBA00023163"/>
    </source>
</evidence>
<evidence type="ECO:0000256" key="3">
    <source>
        <dbReference type="SAM" id="MobiDB-lite"/>
    </source>
</evidence>
<feature type="compositionally biased region" description="Basic residues" evidence="3">
    <location>
        <begin position="1"/>
        <end position="15"/>
    </location>
</feature>
<dbReference type="InterPro" id="IPR029016">
    <property type="entry name" value="GAF-like_dom_sf"/>
</dbReference>
<dbReference type="OrthoDB" id="7466251at2"/>
<protein>
    <submittedName>
        <fullName evidence="5">ANTAR domain-containing protein</fullName>
    </submittedName>
</protein>
<feature type="domain" description="ANTAR" evidence="4">
    <location>
        <begin position="226"/>
        <end position="296"/>
    </location>
</feature>
<keyword evidence="6" id="KW-1185">Reference proteome</keyword>
<evidence type="ECO:0000313" key="6">
    <source>
        <dbReference type="Proteomes" id="UP000294071"/>
    </source>
</evidence>
<name>A0A4Q2S644_9ACTN</name>
<dbReference type="InterPro" id="IPR005561">
    <property type="entry name" value="ANTAR"/>
</dbReference>
<keyword evidence="1" id="KW-0805">Transcription regulation</keyword>
<keyword evidence="2" id="KW-0804">Transcription</keyword>
<dbReference type="Gene3D" id="1.10.10.10">
    <property type="entry name" value="Winged helix-like DNA-binding domain superfamily/Winged helix DNA-binding domain"/>
    <property type="match status" value="1"/>
</dbReference>
<proteinExistence type="predicted"/>
<dbReference type="InterPro" id="IPR036388">
    <property type="entry name" value="WH-like_DNA-bd_sf"/>
</dbReference>
<dbReference type="SMART" id="SM01012">
    <property type="entry name" value="ANTAR"/>
    <property type="match status" value="1"/>
</dbReference>
<sequence>MGQGRRGRHGRAHRRGLPEPPVGGHVAQGLSPRRATRGGSPRPAAQAQCCPCEGRWRGHSPTPFLDGVRPDDPACGTPGLRGSSVGAQWRGRCRVSLASVLDPVCRRAVDELPVSSSVAHLMTRQESSGVVGASDARAHALGELPFVTGVGPCHDAFRLRRPVLVGDLAEAAGRWPGYAESALEQGVRAVFSMPLQVGAVGLGVLDLYADKAGMLTSDDLGTAFALADEATRVLLDDAGDLTQAGAEIVDHRAEIYQAQGALAVALGVGLAEAMVILRSHAFASALPLIDLAQQVLDGTSDPESW</sequence>
<evidence type="ECO:0000256" key="1">
    <source>
        <dbReference type="ARBA" id="ARBA00023015"/>
    </source>
</evidence>
<accession>A0A4Q2S644</accession>